<dbReference type="InterPro" id="IPR013762">
    <property type="entry name" value="Integrase-like_cat_sf"/>
</dbReference>
<evidence type="ECO:0000313" key="5">
    <source>
        <dbReference type="EMBL" id="MVU75876.1"/>
    </source>
</evidence>
<dbReference type="Gene3D" id="1.10.443.10">
    <property type="entry name" value="Intergrase catalytic core"/>
    <property type="match status" value="1"/>
</dbReference>
<dbReference type="GO" id="GO:0006310">
    <property type="term" value="P:DNA recombination"/>
    <property type="evidence" value="ECO:0007669"/>
    <property type="project" value="UniProtKB-KW"/>
</dbReference>
<dbReference type="GO" id="GO:0003677">
    <property type="term" value="F:DNA binding"/>
    <property type="evidence" value="ECO:0007669"/>
    <property type="project" value="UniProtKB-KW"/>
</dbReference>
<protein>
    <submittedName>
        <fullName evidence="5">Tyrosine-type recombinase/integrase</fullName>
    </submittedName>
</protein>
<evidence type="ECO:0000256" key="2">
    <source>
        <dbReference type="ARBA" id="ARBA00023125"/>
    </source>
</evidence>
<evidence type="ECO:0000256" key="1">
    <source>
        <dbReference type="ARBA" id="ARBA00008857"/>
    </source>
</evidence>
<sequence length="351" mass="39402">MNVPAINAPTAQTLEAARLLLSQLGVSAADLISEPIDVPTFAVVIPDVRKTLSFGTLRTYNTHFNRIENEWADRRLDEPTKPELVEMAERVKSESVANGSRHGRGAVENFVGAVRCIYRYAEDHCWIRPADNPSRQVAKPSRRPSARFAIPPHQLADIVRVAACTGDDPELDCLILRLHTETACRRGGALALTPSDLDVDQCLVRLHEKGETVRWQPVSPTLMRHLVIHARERRAPHSERLLRYRNGKPITSRRYDHLWSRIGEELPWVAVQGITIHWLRHTTLTWVERHFGFAVTRQFAGHDDKEAGTTATYVKSNLLEVGAAVAVMTGERHPLVPAYQPDVRAISACAR</sequence>
<keyword evidence="3" id="KW-0233">DNA recombination</keyword>
<dbReference type="InterPro" id="IPR050090">
    <property type="entry name" value="Tyrosine_recombinase_XerCD"/>
</dbReference>
<evidence type="ECO:0000256" key="3">
    <source>
        <dbReference type="ARBA" id="ARBA00023172"/>
    </source>
</evidence>
<accession>A0A7K1UNG1</accession>
<organism evidence="5 6">
    <name type="scientific">Nocardia terrae</name>
    <dbReference type="NCBI Taxonomy" id="2675851"/>
    <lineage>
        <taxon>Bacteria</taxon>
        <taxon>Bacillati</taxon>
        <taxon>Actinomycetota</taxon>
        <taxon>Actinomycetes</taxon>
        <taxon>Mycobacteriales</taxon>
        <taxon>Nocardiaceae</taxon>
        <taxon>Nocardia</taxon>
    </lineage>
</organism>
<dbReference type="CDD" id="cd00397">
    <property type="entry name" value="DNA_BRE_C"/>
    <property type="match status" value="1"/>
</dbReference>
<dbReference type="Gene3D" id="1.10.150.130">
    <property type="match status" value="1"/>
</dbReference>
<keyword evidence="6" id="KW-1185">Reference proteome</keyword>
<dbReference type="EMBL" id="WRPP01000001">
    <property type="protein sequence ID" value="MVU75876.1"/>
    <property type="molecule type" value="Genomic_DNA"/>
</dbReference>
<dbReference type="AlphaFoldDB" id="A0A7K1UNG1"/>
<dbReference type="RefSeq" id="WP_157354655.1">
    <property type="nucleotide sequence ID" value="NZ_WRPP01000001.1"/>
</dbReference>
<dbReference type="InterPro" id="IPR010998">
    <property type="entry name" value="Integrase_recombinase_N"/>
</dbReference>
<dbReference type="GO" id="GO:0015074">
    <property type="term" value="P:DNA integration"/>
    <property type="evidence" value="ECO:0007669"/>
    <property type="project" value="InterPro"/>
</dbReference>
<dbReference type="PANTHER" id="PTHR30349:SF41">
    <property type="entry name" value="INTEGRASE_RECOMBINASE PROTEIN MJ0367-RELATED"/>
    <property type="match status" value="1"/>
</dbReference>
<comment type="similarity">
    <text evidence="1">Belongs to the 'phage' integrase family.</text>
</comment>
<reference evidence="5 6" key="1">
    <citation type="submission" date="2019-12" db="EMBL/GenBank/DDBJ databases">
        <title>Nocardia sp. nov. ET3-3 isolated from soil.</title>
        <authorList>
            <person name="Kanchanasin P."/>
            <person name="Tanasupawat S."/>
            <person name="Yuki M."/>
            <person name="Kudo T."/>
        </authorList>
    </citation>
    <scope>NUCLEOTIDE SEQUENCE [LARGE SCALE GENOMIC DNA]</scope>
    <source>
        <strain evidence="5 6">ET3-3</strain>
    </source>
</reference>
<evidence type="ECO:0000259" key="4">
    <source>
        <dbReference type="PROSITE" id="PS51898"/>
    </source>
</evidence>
<gene>
    <name evidence="5" type="ORF">GPX89_01285</name>
</gene>
<dbReference type="Proteomes" id="UP000466794">
    <property type="component" value="Unassembled WGS sequence"/>
</dbReference>
<comment type="caution">
    <text evidence="5">The sequence shown here is derived from an EMBL/GenBank/DDBJ whole genome shotgun (WGS) entry which is preliminary data.</text>
</comment>
<dbReference type="SUPFAM" id="SSF56349">
    <property type="entry name" value="DNA breaking-rejoining enzymes"/>
    <property type="match status" value="1"/>
</dbReference>
<dbReference type="InterPro" id="IPR011010">
    <property type="entry name" value="DNA_brk_join_enz"/>
</dbReference>
<dbReference type="Pfam" id="PF00589">
    <property type="entry name" value="Phage_integrase"/>
    <property type="match status" value="1"/>
</dbReference>
<dbReference type="PROSITE" id="PS51898">
    <property type="entry name" value="TYR_RECOMBINASE"/>
    <property type="match status" value="1"/>
</dbReference>
<proteinExistence type="inferred from homology"/>
<evidence type="ECO:0000313" key="6">
    <source>
        <dbReference type="Proteomes" id="UP000466794"/>
    </source>
</evidence>
<name>A0A7K1UNG1_9NOCA</name>
<feature type="domain" description="Tyr recombinase" evidence="4">
    <location>
        <begin position="145"/>
        <end position="326"/>
    </location>
</feature>
<keyword evidence="2" id="KW-0238">DNA-binding</keyword>
<dbReference type="PANTHER" id="PTHR30349">
    <property type="entry name" value="PHAGE INTEGRASE-RELATED"/>
    <property type="match status" value="1"/>
</dbReference>
<dbReference type="InterPro" id="IPR002104">
    <property type="entry name" value="Integrase_catalytic"/>
</dbReference>